<dbReference type="InterPro" id="IPR007135">
    <property type="entry name" value="Atg3/Atg10"/>
</dbReference>
<dbReference type="GO" id="GO:0015031">
    <property type="term" value="P:protein transport"/>
    <property type="evidence" value="ECO:0007669"/>
    <property type="project" value="UniProtKB-KW"/>
</dbReference>
<keyword evidence="4" id="KW-0813">Transport</keyword>
<protein>
    <recommendedName>
        <fullName evidence="3">Ubiquitin-like-conjugating enzyme ATG3</fullName>
    </recommendedName>
    <alternativeName>
        <fullName evidence="9">Autophagy-related protein 3</fullName>
    </alternativeName>
</protein>
<keyword evidence="5" id="KW-0963">Cytoplasm</keyword>
<keyword evidence="11" id="KW-1185">Reference proteome</keyword>
<proteinExistence type="inferred from homology"/>
<dbReference type="Pfam" id="PF03987">
    <property type="entry name" value="Autophagy_act_C"/>
    <property type="match status" value="1"/>
</dbReference>
<comment type="similarity">
    <text evidence="2">Belongs to the ATG3 family.</text>
</comment>
<dbReference type="GO" id="GO:0005829">
    <property type="term" value="C:cytosol"/>
    <property type="evidence" value="ECO:0007669"/>
    <property type="project" value="TreeGrafter"/>
</dbReference>
<keyword evidence="6" id="KW-0833">Ubl conjugation pathway</keyword>
<evidence type="ECO:0000256" key="9">
    <source>
        <dbReference type="ARBA" id="ARBA00034553"/>
    </source>
</evidence>
<comment type="subcellular location">
    <subcellularLocation>
        <location evidence="1">Cytoplasm</location>
    </subcellularLocation>
</comment>
<evidence type="ECO:0000256" key="7">
    <source>
        <dbReference type="ARBA" id="ARBA00022927"/>
    </source>
</evidence>
<evidence type="ECO:0000256" key="2">
    <source>
        <dbReference type="ARBA" id="ARBA00007683"/>
    </source>
</evidence>
<sequence>MQNVINTVKGKALKVAEYLAPVLKESKFKETGVITQEEFVAAGAHLAHHCPTWQWVTGEELKVKAYLPTGKQFLVTKNVPCYKWCKQMEYSDELEAVIEEDDSDGGWVDTYPNTGITGITEAVKEITLESKDSIKLQDCSALCEEEEEKDEGEAADMEEYEERGLLETDEATLDTRKIGEARKAKTDAGNEDAILQTRTYNLYITYDKYYQTPRLWLFGYNEQRQPLTVENMYEDISQDHVKKTVTIGNHPHPHPLLCVQFTHAGMLR</sequence>
<dbReference type="GO" id="GO:0000407">
    <property type="term" value="C:phagophore assembly site"/>
    <property type="evidence" value="ECO:0007669"/>
    <property type="project" value="TreeGrafter"/>
</dbReference>
<evidence type="ECO:0000256" key="4">
    <source>
        <dbReference type="ARBA" id="ARBA00022448"/>
    </source>
</evidence>
<evidence type="ECO:0000256" key="8">
    <source>
        <dbReference type="ARBA" id="ARBA00023006"/>
    </source>
</evidence>
<dbReference type="GO" id="GO:0000045">
    <property type="term" value="P:autophagosome assembly"/>
    <property type="evidence" value="ECO:0007669"/>
    <property type="project" value="TreeGrafter"/>
</dbReference>
<gene>
    <name evidence="10" type="ORF">MDA_GLEAN10007800</name>
</gene>
<evidence type="ECO:0000256" key="1">
    <source>
        <dbReference type="ARBA" id="ARBA00004496"/>
    </source>
</evidence>
<dbReference type="PANTHER" id="PTHR12866">
    <property type="entry name" value="UBIQUITIN-LIKE-CONJUGATING ENZYME ATG3"/>
    <property type="match status" value="1"/>
</dbReference>
<reference evidence="11" key="1">
    <citation type="journal article" date="2013" name="Science">
        <title>Comparative analysis of bat genomes provides insight into the evolution of flight and immunity.</title>
        <authorList>
            <person name="Zhang G."/>
            <person name="Cowled C."/>
            <person name="Shi Z."/>
            <person name="Huang Z."/>
            <person name="Bishop-Lilly K.A."/>
            <person name="Fang X."/>
            <person name="Wynne J.W."/>
            <person name="Xiong Z."/>
            <person name="Baker M.L."/>
            <person name="Zhao W."/>
            <person name="Tachedjian M."/>
            <person name="Zhu Y."/>
            <person name="Zhou P."/>
            <person name="Jiang X."/>
            <person name="Ng J."/>
            <person name="Yang L."/>
            <person name="Wu L."/>
            <person name="Xiao J."/>
            <person name="Feng Y."/>
            <person name="Chen Y."/>
            <person name="Sun X."/>
            <person name="Zhang Y."/>
            <person name="Marsh G.A."/>
            <person name="Crameri G."/>
            <person name="Broder C.C."/>
            <person name="Frey K.G."/>
            <person name="Wang L.F."/>
            <person name="Wang J."/>
        </authorList>
    </citation>
    <scope>NUCLEOTIDE SEQUENCE [LARGE SCALE GENOMIC DNA]</scope>
</reference>
<dbReference type="PANTHER" id="PTHR12866:SF2">
    <property type="entry name" value="UBIQUITIN-LIKE-CONJUGATING ENZYME ATG3"/>
    <property type="match status" value="1"/>
</dbReference>
<dbReference type="GO" id="GO:0061723">
    <property type="term" value="P:glycophagy"/>
    <property type="evidence" value="ECO:0007669"/>
    <property type="project" value="TreeGrafter"/>
</dbReference>
<evidence type="ECO:0000256" key="5">
    <source>
        <dbReference type="ARBA" id="ARBA00022490"/>
    </source>
</evidence>
<evidence type="ECO:0000256" key="3">
    <source>
        <dbReference type="ARBA" id="ARBA00017573"/>
    </source>
</evidence>
<dbReference type="EMBL" id="KB109800">
    <property type="protein sequence ID" value="ELK27811.1"/>
    <property type="molecule type" value="Genomic_DNA"/>
</dbReference>
<evidence type="ECO:0000256" key="6">
    <source>
        <dbReference type="ARBA" id="ARBA00022786"/>
    </source>
</evidence>
<organism evidence="10 11">
    <name type="scientific">Myotis davidii</name>
    <name type="common">David's myotis</name>
    <dbReference type="NCBI Taxonomy" id="225400"/>
    <lineage>
        <taxon>Eukaryota</taxon>
        <taxon>Metazoa</taxon>
        <taxon>Chordata</taxon>
        <taxon>Craniata</taxon>
        <taxon>Vertebrata</taxon>
        <taxon>Euteleostomi</taxon>
        <taxon>Mammalia</taxon>
        <taxon>Eutheria</taxon>
        <taxon>Laurasiatheria</taxon>
        <taxon>Chiroptera</taxon>
        <taxon>Yangochiroptera</taxon>
        <taxon>Vespertilionidae</taxon>
        <taxon>Myotis</taxon>
    </lineage>
</organism>
<evidence type="ECO:0000313" key="11">
    <source>
        <dbReference type="Proteomes" id="UP000010556"/>
    </source>
</evidence>
<accession>L5LP05</accession>
<dbReference type="GO" id="GO:0000422">
    <property type="term" value="P:autophagy of mitochondrion"/>
    <property type="evidence" value="ECO:0007669"/>
    <property type="project" value="TreeGrafter"/>
</dbReference>
<dbReference type="GO" id="GO:0044804">
    <property type="term" value="P:nucleophagy"/>
    <property type="evidence" value="ECO:0007669"/>
    <property type="project" value="TreeGrafter"/>
</dbReference>
<dbReference type="GO" id="GO:0019776">
    <property type="term" value="F:Atg8-family ligase activity"/>
    <property type="evidence" value="ECO:0007669"/>
    <property type="project" value="TreeGrafter"/>
</dbReference>
<name>L5LP05_MYODS</name>
<keyword evidence="7" id="KW-0653">Protein transport</keyword>
<keyword evidence="8" id="KW-0072">Autophagy</keyword>
<dbReference type="Proteomes" id="UP000010556">
    <property type="component" value="Unassembled WGS sequence"/>
</dbReference>
<evidence type="ECO:0000313" key="10">
    <source>
        <dbReference type="EMBL" id="ELK27811.1"/>
    </source>
</evidence>
<dbReference type="AlphaFoldDB" id="L5LP05"/>